<sequence length="146" mass="15462">MGRLSGTFRAVPPEDAAEVSGALSGKGATEPFSAPGACEEPTERENPEVDESQRESVCLLDMAARLESQRLKQQSQQESGSLPQKSSFPGKQVLLAHGTQADEGALEAPDTQVNPPAGSVPMDYGPSRADHCSQKEEQAWNGAPWG</sequence>
<feature type="compositionally biased region" description="Basic and acidic residues" evidence="2">
    <location>
        <begin position="128"/>
        <end position="138"/>
    </location>
</feature>
<feature type="compositionally biased region" description="Basic and acidic residues" evidence="2">
    <location>
        <begin position="41"/>
        <end position="54"/>
    </location>
</feature>
<feature type="region of interest" description="Disordered" evidence="2">
    <location>
        <begin position="68"/>
        <end position="146"/>
    </location>
</feature>
<protein>
    <submittedName>
        <fullName evidence="3">F-box protein 34</fullName>
    </submittedName>
</protein>
<dbReference type="AlphaFoldDB" id="A0A7J7WZP9"/>
<organism evidence="3 4">
    <name type="scientific">Pipistrellus kuhlii</name>
    <name type="common">Kuhl's pipistrelle</name>
    <dbReference type="NCBI Taxonomy" id="59472"/>
    <lineage>
        <taxon>Eukaryota</taxon>
        <taxon>Metazoa</taxon>
        <taxon>Chordata</taxon>
        <taxon>Craniata</taxon>
        <taxon>Vertebrata</taxon>
        <taxon>Euteleostomi</taxon>
        <taxon>Mammalia</taxon>
        <taxon>Eutheria</taxon>
        <taxon>Laurasiatheria</taxon>
        <taxon>Chiroptera</taxon>
        <taxon>Yangochiroptera</taxon>
        <taxon>Vespertilionidae</taxon>
        <taxon>Pipistrellus</taxon>
    </lineage>
</organism>
<dbReference type="PANTHER" id="PTHR16271:SF11">
    <property type="entry name" value="F-BOX ONLY PROTEIN 34"/>
    <property type="match status" value="1"/>
</dbReference>
<dbReference type="EMBL" id="JACAGB010000009">
    <property type="protein sequence ID" value="KAF6342834.1"/>
    <property type="molecule type" value="Genomic_DNA"/>
</dbReference>
<evidence type="ECO:0000313" key="4">
    <source>
        <dbReference type="Proteomes" id="UP000558488"/>
    </source>
</evidence>
<proteinExistence type="predicted"/>
<evidence type="ECO:0000313" key="3">
    <source>
        <dbReference type="EMBL" id="KAF6342834.1"/>
    </source>
</evidence>
<name>A0A7J7WZP9_PIPKU</name>
<evidence type="ECO:0000256" key="1">
    <source>
        <dbReference type="ARBA" id="ARBA00022786"/>
    </source>
</evidence>
<keyword evidence="4" id="KW-1185">Reference proteome</keyword>
<gene>
    <name evidence="3" type="ORF">mPipKuh1_004958</name>
</gene>
<reference evidence="3 4" key="1">
    <citation type="journal article" date="2020" name="Nature">
        <title>Six reference-quality genomes reveal evolution of bat adaptations.</title>
        <authorList>
            <person name="Jebb D."/>
            <person name="Huang Z."/>
            <person name="Pippel M."/>
            <person name="Hughes G.M."/>
            <person name="Lavrichenko K."/>
            <person name="Devanna P."/>
            <person name="Winkler S."/>
            <person name="Jermiin L.S."/>
            <person name="Skirmuntt E.C."/>
            <person name="Katzourakis A."/>
            <person name="Burkitt-Gray L."/>
            <person name="Ray D.A."/>
            <person name="Sullivan K.A.M."/>
            <person name="Roscito J.G."/>
            <person name="Kirilenko B.M."/>
            <person name="Davalos L.M."/>
            <person name="Corthals A.P."/>
            <person name="Power M.L."/>
            <person name="Jones G."/>
            <person name="Ransome R.D."/>
            <person name="Dechmann D.K.N."/>
            <person name="Locatelli A.G."/>
            <person name="Puechmaille S.J."/>
            <person name="Fedrigo O."/>
            <person name="Jarvis E.D."/>
            <person name="Hiller M."/>
            <person name="Vernes S.C."/>
            <person name="Myers E.W."/>
            <person name="Teeling E.C."/>
        </authorList>
    </citation>
    <scope>NUCLEOTIDE SEQUENCE [LARGE SCALE GENOMIC DNA]</scope>
    <source>
        <strain evidence="3">MPipKuh1</strain>
        <tissue evidence="3">Flight muscle</tissue>
    </source>
</reference>
<feature type="compositionally biased region" description="Polar residues" evidence="2">
    <location>
        <begin position="71"/>
        <end position="89"/>
    </location>
</feature>
<dbReference type="PANTHER" id="PTHR16271">
    <property type="entry name" value="F-BOX ONLY PROTEIN 34/46 FAMILY MEMBER"/>
    <property type="match status" value="1"/>
</dbReference>
<feature type="region of interest" description="Disordered" evidence="2">
    <location>
        <begin position="1"/>
        <end position="56"/>
    </location>
</feature>
<comment type="caution">
    <text evidence="3">The sequence shown here is derived from an EMBL/GenBank/DDBJ whole genome shotgun (WGS) entry which is preliminary data.</text>
</comment>
<keyword evidence="1" id="KW-0833">Ubl conjugation pathway</keyword>
<dbReference type="InterPro" id="IPR039594">
    <property type="entry name" value="FBXO34/46"/>
</dbReference>
<dbReference type="Proteomes" id="UP000558488">
    <property type="component" value="Unassembled WGS sequence"/>
</dbReference>
<evidence type="ECO:0000256" key="2">
    <source>
        <dbReference type="SAM" id="MobiDB-lite"/>
    </source>
</evidence>
<accession>A0A7J7WZP9</accession>